<feature type="binding site" evidence="9">
    <location>
        <position position="64"/>
    </location>
    <ligand>
        <name>[4Fe-4S] cluster</name>
        <dbReference type="ChEBI" id="CHEBI:49883"/>
    </ligand>
</feature>
<evidence type="ECO:0000256" key="4">
    <source>
        <dbReference type="ARBA" id="ARBA00022679"/>
    </source>
</evidence>
<name>S6AJY5_SULDS</name>
<dbReference type="InterPro" id="IPR001566">
    <property type="entry name" value="23S_rRNA_MeTrfase_RlmD"/>
</dbReference>
<dbReference type="GO" id="GO:0070475">
    <property type="term" value="P:rRNA base methylation"/>
    <property type="evidence" value="ECO:0007669"/>
    <property type="project" value="TreeGrafter"/>
</dbReference>
<keyword evidence="6 9" id="KW-0479">Metal-binding</keyword>
<keyword evidence="1 9" id="KW-0004">4Fe-4S</keyword>
<evidence type="ECO:0000256" key="6">
    <source>
        <dbReference type="ARBA" id="ARBA00022723"/>
    </source>
</evidence>
<comment type="similarity">
    <text evidence="9">Belongs to the class I-like SAM-binding methyltransferase superfamily. RNA M5U methyltransferase family. RlmD subfamily.</text>
</comment>
<dbReference type="eggNOG" id="COG2265">
    <property type="taxonomic scope" value="Bacteria"/>
</dbReference>
<feature type="binding site" evidence="9">
    <location>
        <position position="152"/>
    </location>
    <ligand>
        <name>[4Fe-4S] cluster</name>
        <dbReference type="ChEBI" id="CHEBI:49883"/>
    </ligand>
</feature>
<dbReference type="InterPro" id="IPR012340">
    <property type="entry name" value="NA-bd_OB-fold"/>
</dbReference>
<proteinExistence type="inferred from homology"/>
<gene>
    <name evidence="12" type="primary">rumA</name>
    <name evidence="9" type="synonym">rlmD</name>
    <name evidence="12" type="ORF">SCD_n01050</name>
</gene>
<dbReference type="InterPro" id="IPR002792">
    <property type="entry name" value="TRAM_dom"/>
</dbReference>
<dbReference type="CDD" id="cd02440">
    <property type="entry name" value="AdoMet_MTases"/>
    <property type="match status" value="1"/>
</dbReference>
<comment type="function">
    <text evidence="9">Catalyzes the formation of 5-methyl-uridine at position 1939 (m5U1939) in 23S rRNA.</text>
</comment>
<feature type="binding site" evidence="9">
    <location>
        <position position="295"/>
    </location>
    <ligand>
        <name>S-adenosyl-L-methionine</name>
        <dbReference type="ChEBI" id="CHEBI:59789"/>
    </ligand>
</feature>
<protein>
    <recommendedName>
        <fullName evidence="9">23S rRNA (uracil(1939)-C(5))-methyltransferase RlmD</fullName>
        <ecNumber evidence="9">2.1.1.190</ecNumber>
    </recommendedName>
    <alternativeName>
        <fullName evidence="9">23S rRNA(m5U1939)-methyltransferase</fullName>
    </alternativeName>
</protein>
<dbReference type="AlphaFoldDB" id="S6AJY5"/>
<dbReference type="GO" id="GO:0070041">
    <property type="term" value="F:rRNA (uridine-C5-)-methyltransferase activity"/>
    <property type="evidence" value="ECO:0007669"/>
    <property type="project" value="UniProtKB-UniRule"/>
</dbReference>
<dbReference type="PROSITE" id="PS51687">
    <property type="entry name" value="SAM_MT_RNA_M5U"/>
    <property type="match status" value="1"/>
</dbReference>
<feature type="binding site" evidence="9 10">
    <location>
        <position position="261"/>
    </location>
    <ligand>
        <name>S-adenosyl-L-methionine</name>
        <dbReference type="ChEBI" id="CHEBI:59789"/>
    </ligand>
</feature>
<dbReference type="InterPro" id="IPR029063">
    <property type="entry name" value="SAM-dependent_MTases_sf"/>
</dbReference>
<evidence type="ECO:0000256" key="10">
    <source>
        <dbReference type="PROSITE-ProRule" id="PRU01024"/>
    </source>
</evidence>
<dbReference type="STRING" id="1163617.SCD_n01050"/>
<evidence type="ECO:0000256" key="3">
    <source>
        <dbReference type="ARBA" id="ARBA00022603"/>
    </source>
</evidence>
<keyword evidence="3 9" id="KW-0489">Methyltransferase</keyword>
<feature type="active site" description="Nucleophile" evidence="9 10">
    <location>
        <position position="386"/>
    </location>
</feature>
<keyword evidence="8 9" id="KW-0411">Iron-sulfur</keyword>
<dbReference type="EMBL" id="AP013066">
    <property type="protein sequence ID" value="BAN34889.1"/>
    <property type="molecule type" value="Genomic_DNA"/>
</dbReference>
<dbReference type="InterPro" id="IPR010280">
    <property type="entry name" value="U5_MeTrfase_fam"/>
</dbReference>
<keyword evidence="4 9" id="KW-0808">Transferase</keyword>
<feature type="binding site" evidence="9 10">
    <location>
        <position position="311"/>
    </location>
    <ligand>
        <name>S-adenosyl-L-methionine</name>
        <dbReference type="ChEBI" id="CHEBI:59789"/>
    </ligand>
</feature>
<evidence type="ECO:0000256" key="5">
    <source>
        <dbReference type="ARBA" id="ARBA00022691"/>
    </source>
</evidence>
<dbReference type="Pfam" id="PF05958">
    <property type="entry name" value="tRNA_U5-meth_tr"/>
    <property type="match status" value="1"/>
</dbReference>
<evidence type="ECO:0000256" key="9">
    <source>
        <dbReference type="HAMAP-Rule" id="MF_01010"/>
    </source>
</evidence>
<sequence>MTIIESLDHEGRGVAHVEGKTIFIEGALPGETVEYSTFKKKPSYEQATATKILKPSFMRVTPRCPSFGLCGGCSMQHMEAGAQVAAKQRVLEDNLWHIGKVKAEEMLAAIYGPPWGYRHRARVSVKYVRKKERVLVGFHEKRSSFIADMESCEVLPPRISALLMPLRALVEQLSIRERLPQVEVALGQDVDVLVLRIMDPLNEQDEALLRAFADRHRVQFFLQSKGPDTVQPFYPLDAPELNYTLPDFDIVMPFRPTEFTQVNPDINRVLVRRAINLLDPKPGERIADLFCGLGNFSLPIARRGADVVGVEGSASLVQRAQANAEVNGLSARARFVEANLFETDAVGLKKLGHFDKMLIDPPCDGAAEVIKALAEDGPQRIVYVSCSPATLARDAGVLVHEKGYRLKAAGVVNMFPHTAHVESIALFEK</sequence>
<feature type="binding site" evidence="9">
    <location>
        <position position="339"/>
    </location>
    <ligand>
        <name>S-adenosyl-L-methionine</name>
        <dbReference type="ChEBI" id="CHEBI:59789"/>
    </ligand>
</feature>
<evidence type="ECO:0000259" key="11">
    <source>
        <dbReference type="PROSITE" id="PS50926"/>
    </source>
</evidence>
<dbReference type="HAMAP" id="MF_01010">
    <property type="entry name" value="23SrRNA_methyltr_RlmD"/>
    <property type="match status" value="1"/>
</dbReference>
<dbReference type="GO" id="GO:0005506">
    <property type="term" value="F:iron ion binding"/>
    <property type="evidence" value="ECO:0007669"/>
    <property type="project" value="UniProtKB-UniRule"/>
</dbReference>
<evidence type="ECO:0000313" key="12">
    <source>
        <dbReference type="EMBL" id="BAN34889.1"/>
    </source>
</evidence>
<feature type="binding site" evidence="9 10">
    <location>
        <position position="360"/>
    </location>
    <ligand>
        <name>S-adenosyl-L-methionine</name>
        <dbReference type="ChEBI" id="CHEBI:59789"/>
    </ligand>
</feature>
<dbReference type="GO" id="GO:0003723">
    <property type="term" value="F:RNA binding"/>
    <property type="evidence" value="ECO:0007669"/>
    <property type="project" value="InterPro"/>
</dbReference>
<dbReference type="InterPro" id="IPR030391">
    <property type="entry name" value="MeTrfase_TrmA_CS"/>
</dbReference>
<keyword evidence="7 9" id="KW-0408">Iron</keyword>
<dbReference type="PANTHER" id="PTHR11061:SF49">
    <property type="entry name" value="23S RRNA (URACIL(1939)-C(5))-METHYLTRANSFERASE RLMD"/>
    <property type="match status" value="1"/>
</dbReference>
<dbReference type="RefSeq" id="WP_009206161.1">
    <property type="nucleotide sequence ID" value="NC_022357.1"/>
</dbReference>
<keyword evidence="13" id="KW-1185">Reference proteome</keyword>
<dbReference type="GO" id="GO:0051539">
    <property type="term" value="F:4 iron, 4 sulfur cluster binding"/>
    <property type="evidence" value="ECO:0007669"/>
    <property type="project" value="UniProtKB-KW"/>
</dbReference>
<dbReference type="NCBIfam" id="NF009639">
    <property type="entry name" value="PRK13168.1"/>
    <property type="match status" value="1"/>
</dbReference>
<feature type="binding site" evidence="9">
    <location>
        <position position="73"/>
    </location>
    <ligand>
        <name>[4Fe-4S] cluster</name>
        <dbReference type="ChEBI" id="CHEBI:49883"/>
    </ligand>
</feature>
<feature type="binding site" evidence="9 10">
    <location>
        <position position="290"/>
    </location>
    <ligand>
        <name>S-adenosyl-L-methionine</name>
        <dbReference type="ChEBI" id="CHEBI:59789"/>
    </ligand>
</feature>
<accession>S6AJY5</accession>
<dbReference type="Gene3D" id="2.40.50.1070">
    <property type="match status" value="1"/>
</dbReference>
<dbReference type="EC" id="2.1.1.190" evidence="9"/>
<dbReference type="OrthoDB" id="9804590at2"/>
<dbReference type="Gene3D" id="2.40.50.140">
    <property type="entry name" value="Nucleic acid-binding proteins"/>
    <property type="match status" value="1"/>
</dbReference>
<evidence type="ECO:0000256" key="2">
    <source>
        <dbReference type="ARBA" id="ARBA00022552"/>
    </source>
</evidence>
<dbReference type="KEGG" id="sdr:SCD_n01050"/>
<organism evidence="12 13">
    <name type="scientific">Sulfuricella denitrificans (strain DSM 22764 / NBRC 105220 / skB26)</name>
    <dbReference type="NCBI Taxonomy" id="1163617"/>
    <lineage>
        <taxon>Bacteria</taxon>
        <taxon>Pseudomonadati</taxon>
        <taxon>Pseudomonadota</taxon>
        <taxon>Betaproteobacteria</taxon>
        <taxon>Nitrosomonadales</taxon>
        <taxon>Sulfuricellaceae</taxon>
        <taxon>Sulfuricella</taxon>
    </lineage>
</organism>
<dbReference type="Pfam" id="PF01938">
    <property type="entry name" value="TRAM"/>
    <property type="match status" value="1"/>
</dbReference>
<dbReference type="Proteomes" id="UP000015559">
    <property type="component" value="Chromosome"/>
</dbReference>
<evidence type="ECO:0000256" key="7">
    <source>
        <dbReference type="ARBA" id="ARBA00023004"/>
    </source>
</evidence>
<dbReference type="PROSITE" id="PS50926">
    <property type="entry name" value="TRAM"/>
    <property type="match status" value="1"/>
</dbReference>
<comment type="catalytic activity">
    <reaction evidence="9">
        <text>uridine(1939) in 23S rRNA + S-adenosyl-L-methionine = 5-methyluridine(1939) in 23S rRNA + S-adenosyl-L-homocysteine + H(+)</text>
        <dbReference type="Rhea" id="RHEA:42908"/>
        <dbReference type="Rhea" id="RHEA-COMP:10278"/>
        <dbReference type="Rhea" id="RHEA-COMP:10279"/>
        <dbReference type="ChEBI" id="CHEBI:15378"/>
        <dbReference type="ChEBI" id="CHEBI:57856"/>
        <dbReference type="ChEBI" id="CHEBI:59789"/>
        <dbReference type="ChEBI" id="CHEBI:65315"/>
        <dbReference type="ChEBI" id="CHEBI:74447"/>
        <dbReference type="EC" id="2.1.1.190"/>
    </reaction>
</comment>
<dbReference type="SUPFAM" id="SSF53335">
    <property type="entry name" value="S-adenosyl-L-methionine-dependent methyltransferases"/>
    <property type="match status" value="1"/>
</dbReference>
<reference evidence="12 13" key="1">
    <citation type="journal article" date="2012" name="Appl. Environ. Microbiol.">
        <title>Draft genome sequence of a psychrotolerant sulfur-oxidizing bacterium, Sulfuricella denitrificans skB26, and proteomic insights into cold adaptation.</title>
        <authorList>
            <person name="Watanabe T."/>
            <person name="Kojima H."/>
            <person name="Fukui M."/>
        </authorList>
    </citation>
    <scope>NUCLEOTIDE SEQUENCE [LARGE SCALE GENOMIC DNA]</scope>
    <source>
        <strain evidence="13">skB26</strain>
    </source>
</reference>
<feature type="binding site" evidence="9">
    <location>
        <position position="70"/>
    </location>
    <ligand>
        <name>[4Fe-4S] cluster</name>
        <dbReference type="ChEBI" id="CHEBI:49883"/>
    </ligand>
</feature>
<dbReference type="HOGENOM" id="CLU_014689_8_2_4"/>
<evidence type="ECO:0000313" key="13">
    <source>
        <dbReference type="Proteomes" id="UP000015559"/>
    </source>
</evidence>
<dbReference type="PANTHER" id="PTHR11061">
    <property type="entry name" value="RNA M5U METHYLTRANSFERASE"/>
    <property type="match status" value="1"/>
</dbReference>
<evidence type="ECO:0000256" key="8">
    <source>
        <dbReference type="ARBA" id="ARBA00023014"/>
    </source>
</evidence>
<evidence type="ECO:0000256" key="1">
    <source>
        <dbReference type="ARBA" id="ARBA00022485"/>
    </source>
</evidence>
<feature type="domain" description="TRAM" evidence="11">
    <location>
        <begin position="1"/>
        <end position="51"/>
    </location>
</feature>
<dbReference type="SUPFAM" id="SSF50249">
    <property type="entry name" value="Nucleic acid-binding proteins"/>
    <property type="match status" value="1"/>
</dbReference>
<keyword evidence="5 9" id="KW-0949">S-adenosyl-L-methionine</keyword>
<keyword evidence="2 9" id="KW-0698">rRNA processing</keyword>
<dbReference type="Gene3D" id="3.40.50.150">
    <property type="entry name" value="Vaccinia Virus protein VP39"/>
    <property type="match status" value="1"/>
</dbReference>
<dbReference type="PROSITE" id="PS01231">
    <property type="entry name" value="TRMA_2"/>
    <property type="match status" value="1"/>
</dbReference>